<feature type="domain" description="Protein CR006 P-loop" evidence="1">
    <location>
        <begin position="12"/>
        <end position="703"/>
    </location>
</feature>
<evidence type="ECO:0000313" key="3">
    <source>
        <dbReference type="Proteomes" id="UP000238191"/>
    </source>
</evidence>
<accession>A0A2S7D4Z2</accession>
<name>A0A2S7D4Z2_9XANT</name>
<dbReference type="Pfam" id="PF13166">
    <property type="entry name" value="AAA_13"/>
    <property type="match status" value="1"/>
</dbReference>
<dbReference type="InterPro" id="IPR027417">
    <property type="entry name" value="P-loop_NTPase"/>
</dbReference>
<evidence type="ECO:0000313" key="2">
    <source>
        <dbReference type="EMBL" id="PPU68901.1"/>
    </source>
</evidence>
<comment type="caution">
    <text evidence="2">The sequence shown here is derived from an EMBL/GenBank/DDBJ whole genome shotgun (WGS) entry which is preliminary data.</text>
</comment>
<sequence>MLTKVSLSSIASFKEEASLTTDKKVNLVYGLNGSGKSTIGRFLRNPQDVIYSKCSLQGAVGAKFIVFNEDFIRENFFESSSVPGIFSLSKKNSEAERIIANASEAIDDISRKISDDDLRKMEDLSKIKKERETAIDKIFDIKRKYSGGDRVLDYCLEGVLTNKDKLYDRLSSFNFSGRPPEYTVTDLQGEARLLSADSEAREELLPKFVFNVAELENHEAFKIPIVGVLTGEFGEFINKLKHSDWVREGERYIDKGSASPSPCPFCQEKTIGSKFLENLNACFDKTFENRISILKDVSVRYRDAAAAIQNYSAFRSSKFYDQSIDKVHQSIVAEIEKNIILIDKKIENPSEVVEFYETSKLAEEINILVGGVNAKVSALNEKLGNRKAEFTKIYQKFWNLMRWEYDHSVAHIKELDEKRDKVLAAYNKSSSLLNSQLAENSEKIRGARKSTVNIDDAITKINGELVNIGIVDFSLQKHEQHLYRLAREGHPNCEFKTLSEGEKTIIAFLYFCELVVGIESPDETVRDRIVILDDPVSSLSHIFIFNIGRLIIHRLFKSNTIKQIFVLTHSLYFFYELTDIHKEGRDANQALFRVTKSGTGSQISTMKYEELQNDYHAYWQIINDPSHHPALLANCMRNIIEYFFGFVEKSSFGNVFQKSELSIPKFQAFNRYMNRESHSLGQNIFDIKEFDFEIFKEGLKVLFTICGYESHYKKMAKII</sequence>
<dbReference type="AlphaFoldDB" id="A0A2S7D4Z2"/>
<dbReference type="EMBL" id="MDEI01000005">
    <property type="protein sequence ID" value="PPU68901.1"/>
    <property type="molecule type" value="Genomic_DNA"/>
</dbReference>
<gene>
    <name evidence="2" type="ORF">XpiCFBP4643_07935</name>
</gene>
<dbReference type="RefSeq" id="WP_104611631.1">
    <property type="nucleotide sequence ID" value="NZ_MDEI01000005.1"/>
</dbReference>
<dbReference type="SUPFAM" id="SSF52540">
    <property type="entry name" value="P-loop containing nucleoside triphosphate hydrolases"/>
    <property type="match status" value="1"/>
</dbReference>
<dbReference type="Gene3D" id="3.40.50.300">
    <property type="entry name" value="P-loop containing nucleotide triphosphate hydrolases"/>
    <property type="match status" value="2"/>
</dbReference>
<proteinExistence type="predicted"/>
<dbReference type="OrthoDB" id="9795565at2"/>
<reference evidence="3" key="1">
    <citation type="submission" date="2016-08" db="EMBL/GenBank/DDBJ databases">
        <authorList>
            <person name="Merda D."/>
            <person name="Briand M."/>
            <person name="Taghouti G."/>
            <person name="Carrere S."/>
            <person name="Gouzy J."/>
            <person name="Portier P."/>
            <person name="Jacques M.-A."/>
            <person name="Fischer-Le Saux M."/>
        </authorList>
    </citation>
    <scope>NUCLEOTIDE SEQUENCE [LARGE SCALE GENOMIC DNA]</scope>
    <source>
        <strain evidence="3">CFBP4643</strain>
    </source>
</reference>
<dbReference type="Proteomes" id="UP000238191">
    <property type="component" value="Unassembled WGS sequence"/>
</dbReference>
<dbReference type="InterPro" id="IPR026866">
    <property type="entry name" value="CR006_AAA"/>
</dbReference>
<protein>
    <recommendedName>
        <fullName evidence="1">Protein CR006 P-loop domain-containing protein</fullName>
    </recommendedName>
</protein>
<evidence type="ECO:0000259" key="1">
    <source>
        <dbReference type="Pfam" id="PF13166"/>
    </source>
</evidence>
<keyword evidence="3" id="KW-1185">Reference proteome</keyword>
<organism evidence="2 3">
    <name type="scientific">Xanthomonas pisi</name>
    <dbReference type="NCBI Taxonomy" id="56457"/>
    <lineage>
        <taxon>Bacteria</taxon>
        <taxon>Pseudomonadati</taxon>
        <taxon>Pseudomonadota</taxon>
        <taxon>Gammaproteobacteria</taxon>
        <taxon>Lysobacterales</taxon>
        <taxon>Lysobacteraceae</taxon>
        <taxon>Xanthomonas</taxon>
    </lineage>
</organism>